<gene>
    <name evidence="2" type="ORF">FIBSPDRAFT_544396</name>
</gene>
<dbReference type="Gene3D" id="3.80.10.10">
    <property type="entry name" value="Ribonuclease Inhibitor"/>
    <property type="match status" value="1"/>
</dbReference>
<dbReference type="Proteomes" id="UP000076532">
    <property type="component" value="Unassembled WGS sequence"/>
</dbReference>
<dbReference type="PROSITE" id="PS50181">
    <property type="entry name" value="FBOX"/>
    <property type="match status" value="1"/>
</dbReference>
<accession>A0A166IUF1</accession>
<dbReference type="AlphaFoldDB" id="A0A166IUF1"/>
<name>A0A166IUF1_9AGAM</name>
<evidence type="ECO:0000259" key="1">
    <source>
        <dbReference type="PROSITE" id="PS50181"/>
    </source>
</evidence>
<evidence type="ECO:0000313" key="3">
    <source>
        <dbReference type="Proteomes" id="UP000076532"/>
    </source>
</evidence>
<dbReference type="Pfam" id="PF12937">
    <property type="entry name" value="F-box-like"/>
    <property type="match status" value="1"/>
</dbReference>
<dbReference type="InterPro" id="IPR032675">
    <property type="entry name" value="LRR_dom_sf"/>
</dbReference>
<dbReference type="EMBL" id="KV417557">
    <property type="protein sequence ID" value="KZP20180.1"/>
    <property type="molecule type" value="Genomic_DNA"/>
</dbReference>
<dbReference type="CDD" id="cd09917">
    <property type="entry name" value="F-box_SF"/>
    <property type="match status" value="1"/>
</dbReference>
<organism evidence="2 3">
    <name type="scientific">Athelia psychrophila</name>
    <dbReference type="NCBI Taxonomy" id="1759441"/>
    <lineage>
        <taxon>Eukaryota</taxon>
        <taxon>Fungi</taxon>
        <taxon>Dikarya</taxon>
        <taxon>Basidiomycota</taxon>
        <taxon>Agaricomycotina</taxon>
        <taxon>Agaricomycetes</taxon>
        <taxon>Agaricomycetidae</taxon>
        <taxon>Atheliales</taxon>
        <taxon>Atheliaceae</taxon>
        <taxon>Athelia</taxon>
    </lineage>
</organism>
<dbReference type="InterPro" id="IPR001810">
    <property type="entry name" value="F-box_dom"/>
</dbReference>
<dbReference type="SUPFAM" id="SSF52047">
    <property type="entry name" value="RNI-like"/>
    <property type="match status" value="1"/>
</dbReference>
<protein>
    <recommendedName>
        <fullName evidence="1">F-box domain-containing protein</fullName>
    </recommendedName>
</protein>
<proteinExistence type="predicted"/>
<reference evidence="2 3" key="1">
    <citation type="journal article" date="2016" name="Mol. Biol. Evol.">
        <title>Comparative Genomics of Early-Diverging Mushroom-Forming Fungi Provides Insights into the Origins of Lignocellulose Decay Capabilities.</title>
        <authorList>
            <person name="Nagy L.G."/>
            <person name="Riley R."/>
            <person name="Tritt A."/>
            <person name="Adam C."/>
            <person name="Daum C."/>
            <person name="Floudas D."/>
            <person name="Sun H."/>
            <person name="Yadav J.S."/>
            <person name="Pangilinan J."/>
            <person name="Larsson K.H."/>
            <person name="Matsuura K."/>
            <person name="Barry K."/>
            <person name="Labutti K."/>
            <person name="Kuo R."/>
            <person name="Ohm R.A."/>
            <person name="Bhattacharya S.S."/>
            <person name="Shirouzu T."/>
            <person name="Yoshinaga Y."/>
            <person name="Martin F.M."/>
            <person name="Grigoriev I.V."/>
            <person name="Hibbett D.S."/>
        </authorList>
    </citation>
    <scope>NUCLEOTIDE SEQUENCE [LARGE SCALE GENOMIC DNA]</scope>
    <source>
        <strain evidence="2 3">CBS 109695</strain>
    </source>
</reference>
<dbReference type="OrthoDB" id="3045012at2759"/>
<feature type="domain" description="F-box" evidence="1">
    <location>
        <begin position="5"/>
        <end position="50"/>
    </location>
</feature>
<evidence type="ECO:0000313" key="2">
    <source>
        <dbReference type="EMBL" id="KZP20180.1"/>
    </source>
</evidence>
<keyword evidence="3" id="KW-1185">Reference proteome</keyword>
<sequence>MDSTSSILSCLPEEVLDDIAHNASPADQASLSRTSRLLNEVATRCLYRNITAHTPHQIVRCCETLVRNVSASAAVRALHIKCWQTSKTLPAYYMLISRALKQTRHLQTFTLSHTLDRQKSLLLLVDVFLPNLRDLTITATKTSYIAKFLHQHPKIDRLAVFGEMAHDCDLLMPALYSFTGHHSLIRVLAHSSPNFTDLHIYWYGATNEDYEYSLRPLACSPVKYVSCSEFAWSSQFFDALTRHIPHLDTIRLTWDTAPTESQLKLIDMALPALNSLYSLDIRPSRLAANVDPAIVQGFETVTAWGNACASLGRVHFHAQILPGYAQTAAHHSFARALLGRTASSCLWACSSRGNTQIQWQI</sequence>